<sequence length="248" mass="28221">MTCPNCGRPMNYVNLELQSIFHCSHCGASFFEENGINRISYTSAEKLAADRKTDEISGAEKLCPHDHLALHPLEKLEAVPETVILLTCDRCHGIFIYPDDLLAFKKAQAAKIEFFKAWTKPLPSLKTVLVISLTVFVLGTAVFQSSHFFNNFSSQTQASDLIKKVYFSKSSRYLLVFFQTKTVFRSQIIFFDKTANLKIEKTVSGQPSKDHQLTTAEFNLDHELWYQIILINNEGEGKKTEMKKLILK</sequence>
<evidence type="ECO:0008006" key="3">
    <source>
        <dbReference type="Google" id="ProtNLM"/>
    </source>
</evidence>
<evidence type="ECO:0000313" key="2">
    <source>
        <dbReference type="Proteomes" id="UP000231434"/>
    </source>
</evidence>
<dbReference type="EMBL" id="PFEB01000002">
    <property type="protein sequence ID" value="PJE61232.1"/>
    <property type="molecule type" value="Genomic_DNA"/>
</dbReference>
<name>A0A2M8KMT4_9BACT</name>
<comment type="caution">
    <text evidence="1">The sequence shown here is derived from an EMBL/GenBank/DDBJ whole genome shotgun (WGS) entry which is preliminary data.</text>
</comment>
<dbReference type="AlphaFoldDB" id="A0A2M8KMT4"/>
<proteinExistence type="predicted"/>
<dbReference type="Proteomes" id="UP000231434">
    <property type="component" value="Unassembled WGS sequence"/>
</dbReference>
<evidence type="ECO:0000313" key="1">
    <source>
        <dbReference type="EMBL" id="PJE61232.1"/>
    </source>
</evidence>
<reference evidence="2" key="1">
    <citation type="submission" date="2017-09" db="EMBL/GenBank/DDBJ databases">
        <title>Depth-based differentiation of microbial function through sediment-hosted aquifers and enrichment of novel symbionts in the deep terrestrial subsurface.</title>
        <authorList>
            <person name="Probst A.J."/>
            <person name="Ladd B."/>
            <person name="Jarett J.K."/>
            <person name="Geller-Mcgrath D.E."/>
            <person name="Sieber C.M.K."/>
            <person name="Emerson J.B."/>
            <person name="Anantharaman K."/>
            <person name="Thomas B.C."/>
            <person name="Malmstrom R."/>
            <person name="Stieglmeier M."/>
            <person name="Klingl A."/>
            <person name="Woyke T."/>
            <person name="Ryan C.M."/>
            <person name="Banfield J.F."/>
        </authorList>
    </citation>
    <scope>NUCLEOTIDE SEQUENCE [LARGE SCALE GENOMIC DNA]</scope>
</reference>
<organism evidence="1 2">
    <name type="scientific">Candidatus Roizmanbacteria bacterium CG10_big_fil_rev_8_21_14_0_10_36_26</name>
    <dbReference type="NCBI Taxonomy" id="1974851"/>
    <lineage>
        <taxon>Bacteria</taxon>
        <taxon>Candidatus Roizmaniibacteriota</taxon>
    </lineage>
</organism>
<gene>
    <name evidence="1" type="ORF">COU86_00160</name>
</gene>
<protein>
    <recommendedName>
        <fullName evidence="3">Transcription factor zinc-finger domain-containing protein</fullName>
    </recommendedName>
</protein>
<accession>A0A2M8KMT4</accession>